<name>A0A9N9DUE7_9GLOM</name>
<sequence length="47" mass="5573">NIKQYAEELKELLIEEFLDDKQIIKRVIKDPNEEVISDSESELEIII</sequence>
<evidence type="ECO:0000313" key="1">
    <source>
        <dbReference type="EMBL" id="CAG8649426.1"/>
    </source>
</evidence>
<dbReference type="EMBL" id="CAJVPQ010004339">
    <property type="protein sequence ID" value="CAG8649426.1"/>
    <property type="molecule type" value="Genomic_DNA"/>
</dbReference>
<dbReference type="Proteomes" id="UP000789570">
    <property type="component" value="Unassembled WGS sequence"/>
</dbReference>
<keyword evidence="2" id="KW-1185">Reference proteome</keyword>
<evidence type="ECO:0000313" key="2">
    <source>
        <dbReference type="Proteomes" id="UP000789570"/>
    </source>
</evidence>
<dbReference type="AlphaFoldDB" id="A0A9N9DUE7"/>
<accession>A0A9N9DUE7</accession>
<reference evidence="1" key="1">
    <citation type="submission" date="2021-06" db="EMBL/GenBank/DDBJ databases">
        <authorList>
            <person name="Kallberg Y."/>
            <person name="Tangrot J."/>
            <person name="Rosling A."/>
        </authorList>
    </citation>
    <scope>NUCLEOTIDE SEQUENCE</scope>
    <source>
        <strain evidence="1">UK204</strain>
    </source>
</reference>
<feature type="non-terminal residue" evidence="1">
    <location>
        <position position="1"/>
    </location>
</feature>
<comment type="caution">
    <text evidence="1">The sequence shown here is derived from an EMBL/GenBank/DDBJ whole genome shotgun (WGS) entry which is preliminary data.</text>
</comment>
<organism evidence="1 2">
    <name type="scientific">Funneliformis caledonium</name>
    <dbReference type="NCBI Taxonomy" id="1117310"/>
    <lineage>
        <taxon>Eukaryota</taxon>
        <taxon>Fungi</taxon>
        <taxon>Fungi incertae sedis</taxon>
        <taxon>Mucoromycota</taxon>
        <taxon>Glomeromycotina</taxon>
        <taxon>Glomeromycetes</taxon>
        <taxon>Glomerales</taxon>
        <taxon>Glomeraceae</taxon>
        <taxon>Funneliformis</taxon>
    </lineage>
</organism>
<gene>
    <name evidence="1" type="ORF">FCALED_LOCUS10986</name>
</gene>
<proteinExistence type="predicted"/>
<protein>
    <submittedName>
        <fullName evidence="1">3118_t:CDS:1</fullName>
    </submittedName>
</protein>